<gene>
    <name evidence="6" type="primary">sdcA</name>
    <name evidence="6" type="ORF">NCTC12272_02561</name>
</gene>
<dbReference type="InterPro" id="IPR048697">
    <property type="entry name" value="SidC_C"/>
</dbReference>
<dbReference type="Pfam" id="PF20875">
    <property type="entry name" value="SidC_C"/>
    <property type="match status" value="1"/>
</dbReference>
<feature type="coiled-coil region" evidence="1">
    <location>
        <begin position="65"/>
        <end position="124"/>
    </location>
</feature>
<organism evidence="6 7">
    <name type="scientific">Legionella pneumophila subsp. pascullei</name>
    <dbReference type="NCBI Taxonomy" id="91890"/>
    <lineage>
        <taxon>Bacteria</taxon>
        <taxon>Pseudomonadati</taxon>
        <taxon>Pseudomonadota</taxon>
        <taxon>Gammaproteobacteria</taxon>
        <taxon>Legionellales</taxon>
        <taxon>Legionellaceae</taxon>
        <taxon>Legionella</taxon>
    </lineage>
</organism>
<feature type="region of interest" description="Disordered" evidence="2">
    <location>
        <begin position="876"/>
        <end position="897"/>
    </location>
</feature>
<evidence type="ECO:0000259" key="3">
    <source>
        <dbReference type="Pfam" id="PF18219"/>
    </source>
</evidence>
<evidence type="ECO:0000256" key="2">
    <source>
        <dbReference type="SAM" id="MobiDB-lite"/>
    </source>
</evidence>
<evidence type="ECO:0000259" key="5">
    <source>
        <dbReference type="Pfam" id="PF20892"/>
    </source>
</evidence>
<dbReference type="AlphaFoldDB" id="A0AAX2IY56"/>
<dbReference type="Pfam" id="PF20892">
    <property type="entry name" value="SidC_lipid-bd"/>
    <property type="match status" value="1"/>
</dbReference>
<dbReference type="InterPro" id="IPR041264">
    <property type="entry name" value="SidC_N"/>
</dbReference>
<accession>A0AAX2IY56</accession>
<feature type="domain" description="SidC lipid-binding" evidence="5">
    <location>
        <begin position="592"/>
        <end position="717"/>
    </location>
</feature>
<keyword evidence="1" id="KW-0175">Coiled coil</keyword>
<dbReference type="EMBL" id="LS483412">
    <property type="protein sequence ID" value="SQG91347.1"/>
    <property type="molecule type" value="Genomic_DNA"/>
</dbReference>
<dbReference type="InterPro" id="IPR048699">
    <property type="entry name" value="SidC_lipid-bd"/>
</dbReference>
<evidence type="ECO:0000256" key="1">
    <source>
        <dbReference type="SAM" id="Coils"/>
    </source>
</evidence>
<dbReference type="Proteomes" id="UP000249566">
    <property type="component" value="Chromosome 1"/>
</dbReference>
<sequence length="897" mass="103113">MIKMADVIKFKEPERCDYLYIDENNKVHLLMPIVGGDEIGLDNTCQTAVELRSFFYGNTHHGEARHSAEQQLADYKKQLEEDIQAINSQKGISRYAYTDLLKEKKERLKQIEKYIELIKVLKEEYDHSGEIITIKNNIIPPLPSGLNQIIQSSENAGAVRLCPDRPDLATSFKNPLFRLNRHYENSDHKLTEGLGVRLGSTLLPDSQTPTPINRKSPKEKIVETVLAKFKSEKIAEPDREEKLKELKTLLQEELVKIDSNLSVDISHDEKETNYGYLEMMMGMDEDSSIQEWIDSILTATVDSSVWDTQSSSPFYDGAKEIKHKEDADKMSIRVQYLLAEINFYCKTNKLSEANFGEFFDKEPHATEIAKKVKEGLVNGDDIEPIIYNYINSKHAELGLKSPLTTKQQQEIADKFAQHYNTIKASPHFDEFFIADPDKKGNIFTHQGRLSCHFLDFFARQTNAKHLLGELEGHVEALQEGTTNRLNHKNEIVAEGYEKIEKFKQEVVRLLAENKPKELLDYLTATSPTGVPNYSLLSLETQNYISYNRNWPAIERELQKSENIQPNIKQDLLRLLSRDNVQHDNLSAITWSKYSSKPLLEVELSKIAEGLNATADIYEEKRKQQWYKGSRNDAREDQCAELKKVAKEINTLLDNPSLSKGEVLNTLLKSIETLDKIDDEISSEFNLFQSTLRKEVRLFREQLKDICQLDNYAFKSTKLGEIISLEMEEQFQKIKDPTVQQIVRDLPSHCHNDEAIEFFKTLNPEEAAKVASYLSLEYREINKSTDKKTLLEQDIPNLFKEVNMQLLSKLKEDSVLAEGVYEKLAQLADKIPPEHFTRNNIRKWSANPEKLEESKLSNLLKSSDGSITEMARKYRETVKDMTGRSEEPPRETVKSNIT</sequence>
<protein>
    <submittedName>
        <fullName evidence="6">SdcA protein</fullName>
    </submittedName>
</protein>
<evidence type="ECO:0000259" key="4">
    <source>
        <dbReference type="Pfam" id="PF20875"/>
    </source>
</evidence>
<reference evidence="6 7" key="1">
    <citation type="submission" date="2018-06" db="EMBL/GenBank/DDBJ databases">
        <authorList>
            <consortium name="Pathogen Informatics"/>
            <person name="Doyle S."/>
        </authorList>
    </citation>
    <scope>NUCLEOTIDE SEQUENCE [LARGE SCALE GENOMIC DNA]</scope>
    <source>
        <strain evidence="6 7">NCTC12272</strain>
    </source>
</reference>
<feature type="domain" description="SidC N-terminal" evidence="3">
    <location>
        <begin position="8"/>
        <end position="493"/>
    </location>
</feature>
<feature type="domain" description="SidC C-terminal" evidence="4">
    <location>
        <begin position="723"/>
        <end position="845"/>
    </location>
</feature>
<proteinExistence type="predicted"/>
<evidence type="ECO:0000313" key="6">
    <source>
        <dbReference type="EMBL" id="SQG91347.1"/>
    </source>
</evidence>
<dbReference type="Pfam" id="PF18219">
    <property type="entry name" value="SidC_N"/>
    <property type="match status" value="1"/>
</dbReference>
<name>A0AAX2IY56_LEGPN</name>
<evidence type="ECO:0000313" key="7">
    <source>
        <dbReference type="Proteomes" id="UP000249566"/>
    </source>
</evidence>